<evidence type="ECO:0000313" key="1">
    <source>
        <dbReference type="EMBL" id="JAE15220.1"/>
    </source>
</evidence>
<organism evidence="1">
    <name type="scientific">Arundo donax</name>
    <name type="common">Giant reed</name>
    <name type="synonym">Donax arundinaceus</name>
    <dbReference type="NCBI Taxonomy" id="35708"/>
    <lineage>
        <taxon>Eukaryota</taxon>
        <taxon>Viridiplantae</taxon>
        <taxon>Streptophyta</taxon>
        <taxon>Embryophyta</taxon>
        <taxon>Tracheophyta</taxon>
        <taxon>Spermatophyta</taxon>
        <taxon>Magnoliopsida</taxon>
        <taxon>Liliopsida</taxon>
        <taxon>Poales</taxon>
        <taxon>Poaceae</taxon>
        <taxon>PACMAD clade</taxon>
        <taxon>Arundinoideae</taxon>
        <taxon>Arundineae</taxon>
        <taxon>Arundo</taxon>
    </lineage>
</organism>
<accession>A0A0A9FQV5</accession>
<proteinExistence type="predicted"/>
<reference evidence="1" key="1">
    <citation type="submission" date="2014-09" db="EMBL/GenBank/DDBJ databases">
        <authorList>
            <person name="Magalhaes I.L.F."/>
            <person name="Oliveira U."/>
            <person name="Santos F.R."/>
            <person name="Vidigal T.H.D.A."/>
            <person name="Brescovit A.D."/>
            <person name="Santos A.J."/>
        </authorList>
    </citation>
    <scope>NUCLEOTIDE SEQUENCE</scope>
    <source>
        <tissue evidence="1">Shoot tissue taken approximately 20 cm above the soil surface</tissue>
    </source>
</reference>
<dbReference type="EMBL" id="GBRH01182676">
    <property type="protein sequence ID" value="JAE15220.1"/>
    <property type="molecule type" value="Transcribed_RNA"/>
</dbReference>
<name>A0A0A9FQV5_ARUDO</name>
<protein>
    <submittedName>
        <fullName evidence="1">Uncharacterized protein</fullName>
    </submittedName>
</protein>
<reference evidence="1" key="2">
    <citation type="journal article" date="2015" name="Data Brief">
        <title>Shoot transcriptome of the giant reed, Arundo donax.</title>
        <authorList>
            <person name="Barrero R.A."/>
            <person name="Guerrero F.D."/>
            <person name="Moolhuijzen P."/>
            <person name="Goolsby J.A."/>
            <person name="Tidwell J."/>
            <person name="Bellgard S.E."/>
            <person name="Bellgard M.I."/>
        </authorList>
    </citation>
    <scope>NUCLEOTIDE SEQUENCE</scope>
    <source>
        <tissue evidence="1">Shoot tissue taken approximately 20 cm above the soil surface</tissue>
    </source>
</reference>
<sequence>MKPWVNTAFLKFFSTAKNSMHLFFNSRQLYISAQAKVAATVSTDTSSHNFCAHISFRRSNAYRSAVASRWRIISEGESPSSWSPGKASVYINRSMSPNVAGVMSCRVIEDIVASAMEPRSSALKTGERAASTARCAWNVSLSTMNDTSVPSVLSSRIPRCFRLRAALE</sequence>
<dbReference type="AlphaFoldDB" id="A0A0A9FQV5"/>